<dbReference type="AlphaFoldDB" id="A0A7Z9BP67"/>
<sequence>MAGNRYTGRLLTAGVTETINVPASDITPPVNQPLRVTAYPIVAGPGAPQTLDIQFTPSANVAGFPSGVKVDDSFQVGGAESLNFNTGFPLNTGLTLNVTGFPPTTGNYLIEVDSEVPNNFSFQSDARGVTDFTQAGFVGRSDLDDYYQIVVDQRPVEITLSGLKDDAKMELYQLQNGNPIFITSSDNTGNINEVIRDSLTGGTYLIRVTTEGKVTTDITNITDGGGASTPYNLSVTRNSGGDLGTQTNVERFLNTQISGHFYTIDPLEIQQATTNPILRKEFPPFSSSGTFTAQRYKNINNGAYFYATNAGDVASVQALQAWQLDDATAFQVYPINDLTRPANAIPVERFYNTILDGHFYSTNSADSAIARSIGFISEGTGFYALPAI</sequence>
<evidence type="ECO:0000313" key="3">
    <source>
        <dbReference type="Proteomes" id="UP000184550"/>
    </source>
</evidence>
<gene>
    <name evidence="2" type="ORF">PL8927_540012</name>
</gene>
<evidence type="ECO:0000259" key="1">
    <source>
        <dbReference type="Pfam" id="PF18885"/>
    </source>
</evidence>
<dbReference type="Pfam" id="PF18885">
    <property type="entry name" value="DUF5648"/>
    <property type="match status" value="1"/>
</dbReference>
<feature type="domain" description="DUF5648" evidence="1">
    <location>
        <begin position="249"/>
        <end position="385"/>
    </location>
</feature>
<organism evidence="2 3">
    <name type="scientific">Planktothrix serta PCC 8927</name>
    <dbReference type="NCBI Taxonomy" id="671068"/>
    <lineage>
        <taxon>Bacteria</taxon>
        <taxon>Bacillati</taxon>
        <taxon>Cyanobacteriota</taxon>
        <taxon>Cyanophyceae</taxon>
        <taxon>Oscillatoriophycideae</taxon>
        <taxon>Oscillatoriales</taxon>
        <taxon>Microcoleaceae</taxon>
        <taxon>Planktothrix</taxon>
    </lineage>
</organism>
<evidence type="ECO:0000313" key="2">
    <source>
        <dbReference type="EMBL" id="VXD16231.1"/>
    </source>
</evidence>
<reference evidence="2" key="1">
    <citation type="submission" date="2019-10" db="EMBL/GenBank/DDBJ databases">
        <authorList>
            <consortium name="Genoscope - CEA"/>
            <person name="William W."/>
        </authorList>
    </citation>
    <scope>NUCLEOTIDE SEQUENCE [LARGE SCALE GENOMIC DNA]</scope>
    <source>
        <strain evidence="2">BBR_PRJEB10992</strain>
    </source>
</reference>
<proteinExistence type="predicted"/>
<dbReference type="SUPFAM" id="SSF89260">
    <property type="entry name" value="Collagen-binding domain"/>
    <property type="match status" value="1"/>
</dbReference>
<accession>A0A7Z9BP67</accession>
<name>A0A7Z9BP67_9CYAN</name>
<dbReference type="OrthoDB" id="437683at2"/>
<comment type="caution">
    <text evidence="2">The sequence shown here is derived from an EMBL/GenBank/DDBJ whole genome shotgun (WGS) entry which is preliminary data.</text>
</comment>
<keyword evidence="3" id="KW-1185">Reference proteome</keyword>
<protein>
    <recommendedName>
        <fullName evidence="1">DUF5648 domain-containing protein</fullName>
    </recommendedName>
</protein>
<dbReference type="Proteomes" id="UP000184550">
    <property type="component" value="Unassembled WGS sequence"/>
</dbReference>
<dbReference type="EMBL" id="CZCU02000129">
    <property type="protein sequence ID" value="VXD16231.1"/>
    <property type="molecule type" value="Genomic_DNA"/>
</dbReference>
<dbReference type="RefSeq" id="WP_083620128.1">
    <property type="nucleotide sequence ID" value="NZ_LR734865.1"/>
</dbReference>
<dbReference type="InterPro" id="IPR043708">
    <property type="entry name" value="DUF5648"/>
</dbReference>
<dbReference type="Gene3D" id="2.60.120.380">
    <property type="match status" value="1"/>
</dbReference>